<keyword evidence="2" id="KW-1185">Reference proteome</keyword>
<sequence length="153" mass="16773">MANRDLISASIDIAAPPEKVWSIVSDLKRMGEWSPQCRKMIVRGGEVGVGTTTINVNRRGLLVWPTRSKVKVFEPNRELAFRVVENGTVWSYELEPTATGTRLTESRRAPHGVKKVSNVLTNSLMGGTDDFETELQAGIESTLATIKSTAEAS</sequence>
<dbReference type="STRING" id="585531.HMPREF0063_11308"/>
<gene>
    <name evidence="1" type="ORF">HMPREF0063_11308</name>
</gene>
<evidence type="ECO:0000313" key="2">
    <source>
        <dbReference type="Proteomes" id="UP000003111"/>
    </source>
</evidence>
<dbReference type="EMBL" id="ACLF03000004">
    <property type="protein sequence ID" value="EFQ83645.1"/>
    <property type="molecule type" value="Genomic_DNA"/>
</dbReference>
<dbReference type="eggNOG" id="COG3832">
    <property type="taxonomic scope" value="Bacteria"/>
</dbReference>
<organism evidence="1 2">
    <name type="scientific">Aeromicrobium marinum DSM 15272</name>
    <dbReference type="NCBI Taxonomy" id="585531"/>
    <lineage>
        <taxon>Bacteria</taxon>
        <taxon>Bacillati</taxon>
        <taxon>Actinomycetota</taxon>
        <taxon>Actinomycetes</taxon>
        <taxon>Propionibacteriales</taxon>
        <taxon>Nocardioidaceae</taxon>
        <taxon>Aeromicrobium</taxon>
    </lineage>
</organism>
<proteinExistence type="predicted"/>
<evidence type="ECO:0008006" key="3">
    <source>
        <dbReference type="Google" id="ProtNLM"/>
    </source>
</evidence>
<dbReference type="OrthoDB" id="4618973at2"/>
<comment type="caution">
    <text evidence="1">The sequence shown here is derived from an EMBL/GenBank/DDBJ whole genome shotgun (WGS) entry which is preliminary data.</text>
</comment>
<dbReference type="InterPro" id="IPR019587">
    <property type="entry name" value="Polyketide_cyclase/dehydratase"/>
</dbReference>
<dbReference type="AlphaFoldDB" id="E2SB99"/>
<dbReference type="Pfam" id="PF10604">
    <property type="entry name" value="Polyketide_cyc2"/>
    <property type="match status" value="1"/>
</dbReference>
<name>E2SB99_9ACTN</name>
<dbReference type="InterPro" id="IPR023393">
    <property type="entry name" value="START-like_dom_sf"/>
</dbReference>
<accession>E2SB99</accession>
<dbReference type="Gene3D" id="3.30.530.20">
    <property type="match status" value="1"/>
</dbReference>
<dbReference type="Proteomes" id="UP000003111">
    <property type="component" value="Unassembled WGS sequence"/>
</dbReference>
<protein>
    <recommendedName>
        <fullName evidence="3">Polyketide cyclase/dehydrase</fullName>
    </recommendedName>
</protein>
<evidence type="ECO:0000313" key="1">
    <source>
        <dbReference type="EMBL" id="EFQ83645.1"/>
    </source>
</evidence>
<dbReference type="CDD" id="cd07812">
    <property type="entry name" value="SRPBCC"/>
    <property type="match status" value="1"/>
</dbReference>
<dbReference type="RefSeq" id="WP_007078329.1">
    <property type="nucleotide sequence ID" value="NZ_CM001024.1"/>
</dbReference>
<dbReference type="HOGENOM" id="CLU_106514_1_0_11"/>
<dbReference type="SUPFAM" id="SSF55961">
    <property type="entry name" value="Bet v1-like"/>
    <property type="match status" value="1"/>
</dbReference>
<reference evidence="1" key="1">
    <citation type="submission" date="2010-08" db="EMBL/GenBank/DDBJ databases">
        <authorList>
            <person name="Muzny D."/>
            <person name="Qin X."/>
            <person name="Buhay C."/>
            <person name="Dugan-Rocha S."/>
            <person name="Ding Y."/>
            <person name="Chen G."/>
            <person name="Hawes A."/>
            <person name="Holder M."/>
            <person name="Jhangiani S."/>
            <person name="Johnson A."/>
            <person name="Khan Z."/>
            <person name="Li Z."/>
            <person name="Liu W."/>
            <person name="Liu X."/>
            <person name="Perez L."/>
            <person name="Shen H."/>
            <person name="Wang Q."/>
            <person name="Watt J."/>
            <person name="Xi L."/>
            <person name="Xin Y."/>
            <person name="Zhou J."/>
            <person name="Deng J."/>
            <person name="Jiang H."/>
            <person name="Liu Y."/>
            <person name="Qu J."/>
            <person name="Song X.-Z."/>
            <person name="Zhang L."/>
            <person name="Villasana D."/>
            <person name="Johnson A."/>
            <person name="Liu J."/>
            <person name="Liyanage D."/>
            <person name="Lorensuhewa L."/>
            <person name="Robinson T."/>
            <person name="Song A."/>
            <person name="Song B.-B."/>
            <person name="Dinh H."/>
            <person name="Thornton R."/>
            <person name="Coyle M."/>
            <person name="Francisco L."/>
            <person name="Jackson L."/>
            <person name="Javaid M."/>
            <person name="Korchina V."/>
            <person name="Kovar C."/>
            <person name="Mata R."/>
            <person name="Mathew T."/>
            <person name="Ngo R."/>
            <person name="Nguyen L."/>
            <person name="Nguyen N."/>
            <person name="Okwuonu G."/>
            <person name="Ongeri F."/>
            <person name="Pham C."/>
            <person name="Simmons D."/>
            <person name="Wilczek-Boney K."/>
            <person name="Hale W."/>
            <person name="Jakkamsetti A."/>
            <person name="Pham P."/>
            <person name="Ruth R."/>
            <person name="San Lucas F."/>
            <person name="Warren J."/>
            <person name="Zhang J."/>
            <person name="Zhao Z."/>
            <person name="Zhou C."/>
            <person name="Zhu D."/>
            <person name="Lee S."/>
            <person name="Bess C."/>
            <person name="Blankenburg K."/>
            <person name="Forbes L."/>
            <person name="Fu Q."/>
            <person name="Gubbala S."/>
            <person name="Hirani K."/>
            <person name="Jayaseelan J.C."/>
            <person name="Lara F."/>
            <person name="Munidasa M."/>
            <person name="Palculict T."/>
            <person name="Patil S."/>
            <person name="Pu L.-L."/>
            <person name="Saada N."/>
            <person name="Tang L."/>
            <person name="Weissenberger G."/>
            <person name="Zhu Y."/>
            <person name="Hemphill L."/>
            <person name="Shang Y."/>
            <person name="Youmans B."/>
            <person name="Ayvaz T."/>
            <person name="Ross M."/>
            <person name="Santibanez J."/>
            <person name="Aqrawi P."/>
            <person name="Gross S."/>
            <person name="Joshi V."/>
            <person name="Fowler G."/>
            <person name="Nazareth L."/>
            <person name="Reid J."/>
            <person name="Worley K."/>
            <person name="Petrosino J."/>
            <person name="Highlander S."/>
            <person name="Gibbs R."/>
        </authorList>
    </citation>
    <scope>NUCLEOTIDE SEQUENCE [LARGE SCALE GENOMIC DNA]</scope>
    <source>
        <strain evidence="1">DSM 15272</strain>
    </source>
</reference>